<organism evidence="4 5">
    <name type="scientific">Micromonospora sonneratiae</name>
    <dbReference type="NCBI Taxonomy" id="1184706"/>
    <lineage>
        <taxon>Bacteria</taxon>
        <taxon>Bacillati</taxon>
        <taxon>Actinomycetota</taxon>
        <taxon>Actinomycetes</taxon>
        <taxon>Micromonosporales</taxon>
        <taxon>Micromonosporaceae</taxon>
        <taxon>Micromonospora</taxon>
    </lineage>
</organism>
<comment type="caution">
    <text evidence="4">The sequence shown here is derived from an EMBL/GenBank/DDBJ whole genome shotgun (WGS) entry which is preliminary data.</text>
</comment>
<name>A0ABW3YCB9_9ACTN</name>
<dbReference type="PANTHER" id="PTHR47016:SF5">
    <property type="entry name" value="CLP DOMAIN SUPERFAMILY PROTEIN"/>
    <property type="match status" value="1"/>
</dbReference>
<evidence type="ECO:0000313" key="4">
    <source>
        <dbReference type="EMBL" id="MFD1321495.1"/>
    </source>
</evidence>
<dbReference type="InterPro" id="IPR044217">
    <property type="entry name" value="CLPT1/2"/>
</dbReference>
<dbReference type="RefSeq" id="WP_377569606.1">
    <property type="nucleotide sequence ID" value="NZ_JBHTMP010000012.1"/>
</dbReference>
<dbReference type="SUPFAM" id="SSF81923">
    <property type="entry name" value="Double Clp-N motif"/>
    <property type="match status" value="2"/>
</dbReference>
<gene>
    <name evidence="4" type="ORF">ACFQ4H_10385</name>
</gene>
<accession>A0ABW3YCB9</accession>
<feature type="region of interest" description="Disordered" evidence="2">
    <location>
        <begin position="103"/>
        <end position="140"/>
    </location>
</feature>
<dbReference type="GO" id="GO:0006508">
    <property type="term" value="P:proteolysis"/>
    <property type="evidence" value="ECO:0007669"/>
    <property type="project" value="UniProtKB-KW"/>
</dbReference>
<evidence type="ECO:0000256" key="1">
    <source>
        <dbReference type="PROSITE-ProRule" id="PRU01251"/>
    </source>
</evidence>
<dbReference type="InterPro" id="IPR036628">
    <property type="entry name" value="Clp_N_dom_sf"/>
</dbReference>
<proteinExistence type="predicted"/>
<sequence>MFERFTAAARETVINARRTAQQLDHAKVGTEHLLLALLAEEAGIACTVLHQAGLDQARVRADVERLAGAQSKILGEEDAAALQTIGIDLDAVLARVEESLGPQALAVPPPPTSRRERLWPWQRTGQGGSGSPGRSPGFTPRAKKTLELALREAIQLRHGYIGTEHILLGLLRDNAGLAATVLAGAGVTADALRAATLAELAKAG</sequence>
<dbReference type="PANTHER" id="PTHR47016">
    <property type="entry name" value="ATP-DEPENDENT CLP PROTEASE ATP-BINDING SUBUNIT CLPT1, CHLOROPLASTIC"/>
    <property type="match status" value="1"/>
</dbReference>
<dbReference type="GO" id="GO:0008233">
    <property type="term" value="F:peptidase activity"/>
    <property type="evidence" value="ECO:0007669"/>
    <property type="project" value="UniProtKB-KW"/>
</dbReference>
<feature type="domain" description="Clp R" evidence="3">
    <location>
        <begin position="2"/>
        <end position="203"/>
    </location>
</feature>
<protein>
    <submittedName>
        <fullName evidence="4">Clp protease N-terminal domain-containing protein</fullName>
    </submittedName>
</protein>
<evidence type="ECO:0000313" key="5">
    <source>
        <dbReference type="Proteomes" id="UP001597260"/>
    </source>
</evidence>
<dbReference type="Gene3D" id="1.10.1780.10">
    <property type="entry name" value="Clp, N-terminal domain"/>
    <property type="match status" value="2"/>
</dbReference>
<reference evidence="5" key="1">
    <citation type="journal article" date="2019" name="Int. J. Syst. Evol. Microbiol.">
        <title>The Global Catalogue of Microorganisms (GCM) 10K type strain sequencing project: providing services to taxonomists for standard genome sequencing and annotation.</title>
        <authorList>
            <consortium name="The Broad Institute Genomics Platform"/>
            <consortium name="The Broad Institute Genome Sequencing Center for Infectious Disease"/>
            <person name="Wu L."/>
            <person name="Ma J."/>
        </authorList>
    </citation>
    <scope>NUCLEOTIDE SEQUENCE [LARGE SCALE GENOMIC DNA]</scope>
    <source>
        <strain evidence="5">JCM 31037</strain>
    </source>
</reference>
<keyword evidence="4" id="KW-0378">Hydrolase</keyword>
<keyword evidence="1" id="KW-0677">Repeat</keyword>
<dbReference type="EMBL" id="JBHTMP010000012">
    <property type="protein sequence ID" value="MFD1321495.1"/>
    <property type="molecule type" value="Genomic_DNA"/>
</dbReference>
<keyword evidence="4" id="KW-0645">Protease</keyword>
<evidence type="ECO:0000256" key="2">
    <source>
        <dbReference type="SAM" id="MobiDB-lite"/>
    </source>
</evidence>
<dbReference type="InterPro" id="IPR004176">
    <property type="entry name" value="Clp_R_N"/>
</dbReference>
<keyword evidence="5" id="KW-1185">Reference proteome</keyword>
<dbReference type="PROSITE" id="PS51903">
    <property type="entry name" value="CLP_R"/>
    <property type="match status" value="1"/>
</dbReference>
<evidence type="ECO:0000259" key="3">
    <source>
        <dbReference type="PROSITE" id="PS51903"/>
    </source>
</evidence>
<dbReference type="Proteomes" id="UP001597260">
    <property type="component" value="Unassembled WGS sequence"/>
</dbReference>
<dbReference type="Pfam" id="PF02861">
    <property type="entry name" value="Clp_N"/>
    <property type="match status" value="2"/>
</dbReference>